<feature type="region of interest" description="Disordered" evidence="6">
    <location>
        <begin position="346"/>
        <end position="372"/>
    </location>
</feature>
<reference evidence="10 11" key="1">
    <citation type="submission" date="2022-12" db="EMBL/GenBank/DDBJ databases">
        <title>Chromosome-level genome assembly of true bugs.</title>
        <authorList>
            <person name="Ma L."/>
            <person name="Li H."/>
        </authorList>
    </citation>
    <scope>NUCLEOTIDE SEQUENCE [LARGE SCALE GENOMIC DNA]</scope>
    <source>
        <strain evidence="10">Lab_2022b</strain>
    </source>
</reference>
<evidence type="ECO:0000259" key="8">
    <source>
        <dbReference type="PROSITE" id="PS50961"/>
    </source>
</evidence>
<dbReference type="InterPro" id="IPR035979">
    <property type="entry name" value="RBD_domain_sf"/>
</dbReference>
<sequence>MMNEDAELQQEVPRSKKRSRKKQLYSNLKELMEFYFSAANLSKERWLTQRLDENGSIELSHFLSFNKIRALTNDVNDIIKAIKNSEILEVIDDSKVRRTKPVEYKENPDDCIIYIERIPPDADHDWLKNFFSCYGSIDYISIPKYPTSKKCKGFAFIEFSNPESAQKAVEEYKKAGQYLSNNIEPQELLSVATFEKTNKQQTNATVEIDTEEQVQNEEKISSNNKRKNDEIECENNLETDQLESSKKIKLASEEEKSDNVDMNTTDATNAEEELQSEEYSEGLEGNTDEARKRKNRKKKKKTKKNKVTPEATGFQVLSKKDWKSLRNKYLSIQRDKMKQLKKHLQQNKMNTNGDNVSEKKKKHKKSTNDEELNVENKLPISKDFIPGVIVKISVSEPIVNLKEFKAELKSKCENIKYIDVKEGSFMAFVRLSNPEIASEFCEKSIGDSMEILKGAEELNYWDKVEKERQLKLSKPAAKVKQRGREKILKKAEKVLGKHITFGDEAET</sequence>
<dbReference type="SMART" id="SM00360">
    <property type="entry name" value="RRM"/>
    <property type="match status" value="1"/>
</dbReference>
<dbReference type="GO" id="GO:1990904">
    <property type="term" value="C:ribonucleoprotein complex"/>
    <property type="evidence" value="ECO:0007669"/>
    <property type="project" value="UniProtKB-UniRule"/>
</dbReference>
<dbReference type="Proteomes" id="UP001461498">
    <property type="component" value="Unassembled WGS sequence"/>
</dbReference>
<evidence type="ECO:0000313" key="11">
    <source>
        <dbReference type="Proteomes" id="UP001461498"/>
    </source>
</evidence>
<dbReference type="Pfam" id="PF05383">
    <property type="entry name" value="La"/>
    <property type="match status" value="1"/>
</dbReference>
<keyword evidence="4" id="KW-0539">Nucleus</keyword>
<dbReference type="SUPFAM" id="SSF46785">
    <property type="entry name" value="Winged helix' DNA-binding domain"/>
    <property type="match status" value="1"/>
</dbReference>
<feature type="compositionally biased region" description="Basic residues" evidence="6">
    <location>
        <begin position="292"/>
        <end position="306"/>
    </location>
</feature>
<evidence type="ECO:0000259" key="7">
    <source>
        <dbReference type="PROSITE" id="PS50102"/>
    </source>
</evidence>
<feature type="domain" description="RRM" evidence="7">
    <location>
        <begin position="111"/>
        <end position="196"/>
    </location>
</feature>
<evidence type="ECO:0000256" key="3">
    <source>
        <dbReference type="ARBA" id="ARBA00022884"/>
    </source>
</evidence>
<evidence type="ECO:0000259" key="9">
    <source>
        <dbReference type="PROSITE" id="PS51939"/>
    </source>
</evidence>
<dbReference type="PROSITE" id="PS50102">
    <property type="entry name" value="RRM"/>
    <property type="match status" value="1"/>
</dbReference>
<feature type="compositionally biased region" description="Basic and acidic residues" evidence="6">
    <location>
        <begin position="243"/>
        <end position="259"/>
    </location>
</feature>
<evidence type="ECO:0000256" key="1">
    <source>
        <dbReference type="ARBA" id="ARBA00004123"/>
    </source>
</evidence>
<dbReference type="Gene3D" id="3.30.70.330">
    <property type="match status" value="2"/>
</dbReference>
<protein>
    <submittedName>
        <fullName evidence="10">Uncharacterized protein</fullName>
    </submittedName>
</protein>
<dbReference type="GO" id="GO:0003729">
    <property type="term" value="F:mRNA binding"/>
    <property type="evidence" value="ECO:0007669"/>
    <property type="project" value="TreeGrafter"/>
</dbReference>
<evidence type="ECO:0000256" key="2">
    <source>
        <dbReference type="ARBA" id="ARBA00022737"/>
    </source>
</evidence>
<comment type="subcellular location">
    <subcellularLocation>
        <location evidence="1">Nucleus</location>
    </subcellularLocation>
</comment>
<dbReference type="PROSITE" id="PS51939">
    <property type="entry name" value="XRRM"/>
    <property type="match status" value="1"/>
</dbReference>
<evidence type="ECO:0000313" key="10">
    <source>
        <dbReference type="EMBL" id="KAK9507729.1"/>
    </source>
</evidence>
<dbReference type="InterPro" id="IPR006630">
    <property type="entry name" value="La_HTH"/>
</dbReference>
<evidence type="ECO:0000256" key="4">
    <source>
        <dbReference type="ARBA" id="ARBA00023242"/>
    </source>
</evidence>
<feature type="domain" description="XRRM" evidence="9">
    <location>
        <begin position="383"/>
        <end position="493"/>
    </location>
</feature>
<dbReference type="GO" id="GO:0005730">
    <property type="term" value="C:nucleolus"/>
    <property type="evidence" value="ECO:0007669"/>
    <property type="project" value="TreeGrafter"/>
</dbReference>
<feature type="compositionally biased region" description="Polar residues" evidence="6">
    <location>
        <begin position="346"/>
        <end position="355"/>
    </location>
</feature>
<gene>
    <name evidence="10" type="ORF">O3M35_007517</name>
</gene>
<feature type="region of interest" description="Disordered" evidence="6">
    <location>
        <begin position="202"/>
        <end position="312"/>
    </location>
</feature>
<dbReference type="InterPro" id="IPR014886">
    <property type="entry name" value="La_xRRM"/>
</dbReference>
<dbReference type="InterPro" id="IPR036390">
    <property type="entry name" value="WH_DNA-bd_sf"/>
</dbReference>
<dbReference type="CDD" id="cd07323">
    <property type="entry name" value="LAM"/>
    <property type="match status" value="1"/>
</dbReference>
<dbReference type="PANTHER" id="PTHR48039:SF5">
    <property type="entry name" value="RNA-BINDING PROTEIN 28"/>
    <property type="match status" value="1"/>
</dbReference>
<feature type="compositionally biased region" description="Basic and acidic residues" evidence="6">
    <location>
        <begin position="216"/>
        <end position="230"/>
    </location>
</feature>
<name>A0AAW1DGW6_9HEMI</name>
<keyword evidence="2" id="KW-0677">Repeat</keyword>
<dbReference type="SUPFAM" id="SSF54928">
    <property type="entry name" value="RNA-binding domain, RBD"/>
    <property type="match status" value="1"/>
</dbReference>
<feature type="compositionally biased region" description="Acidic residues" evidence="6">
    <location>
        <begin position="231"/>
        <end position="241"/>
    </location>
</feature>
<organism evidence="10 11">
    <name type="scientific">Rhynocoris fuscipes</name>
    <dbReference type="NCBI Taxonomy" id="488301"/>
    <lineage>
        <taxon>Eukaryota</taxon>
        <taxon>Metazoa</taxon>
        <taxon>Ecdysozoa</taxon>
        <taxon>Arthropoda</taxon>
        <taxon>Hexapoda</taxon>
        <taxon>Insecta</taxon>
        <taxon>Pterygota</taxon>
        <taxon>Neoptera</taxon>
        <taxon>Paraneoptera</taxon>
        <taxon>Hemiptera</taxon>
        <taxon>Heteroptera</taxon>
        <taxon>Panheteroptera</taxon>
        <taxon>Cimicomorpha</taxon>
        <taxon>Reduviidae</taxon>
        <taxon>Harpactorinae</taxon>
        <taxon>Harpactorini</taxon>
        <taxon>Rhynocoris</taxon>
    </lineage>
</organism>
<comment type="caution">
    <text evidence="10">The sequence shown here is derived from an EMBL/GenBank/DDBJ whole genome shotgun (WGS) entry which is preliminary data.</text>
</comment>
<dbReference type="CDD" id="cd12290">
    <property type="entry name" value="RRM1_LARP7"/>
    <property type="match status" value="1"/>
</dbReference>
<accession>A0AAW1DGW6</accession>
<dbReference type="SMART" id="SM00715">
    <property type="entry name" value="LA"/>
    <property type="match status" value="1"/>
</dbReference>
<proteinExistence type="predicted"/>
<keyword evidence="11" id="KW-1185">Reference proteome</keyword>
<dbReference type="EMBL" id="JAPXFL010000004">
    <property type="protein sequence ID" value="KAK9507729.1"/>
    <property type="molecule type" value="Genomic_DNA"/>
</dbReference>
<evidence type="ECO:0000256" key="5">
    <source>
        <dbReference type="PROSITE-ProRule" id="PRU00332"/>
    </source>
</evidence>
<dbReference type="AlphaFoldDB" id="A0AAW1DGW6"/>
<dbReference type="InterPro" id="IPR012677">
    <property type="entry name" value="Nucleotide-bd_a/b_plait_sf"/>
</dbReference>
<evidence type="ECO:0000256" key="6">
    <source>
        <dbReference type="SAM" id="MobiDB-lite"/>
    </source>
</evidence>
<dbReference type="Gene3D" id="1.10.10.10">
    <property type="entry name" value="Winged helix-like DNA-binding domain superfamily/Winged helix DNA-binding domain"/>
    <property type="match status" value="1"/>
</dbReference>
<dbReference type="InterPro" id="IPR051945">
    <property type="entry name" value="RRM_MRD1_RNA_proc_ribogen"/>
</dbReference>
<dbReference type="PROSITE" id="PS50961">
    <property type="entry name" value="HTH_LA"/>
    <property type="match status" value="1"/>
</dbReference>
<dbReference type="InterPro" id="IPR000504">
    <property type="entry name" value="RRM_dom"/>
</dbReference>
<feature type="domain" description="HTH La-type RNA-binding" evidence="8">
    <location>
        <begin position="18"/>
        <end position="107"/>
    </location>
</feature>
<feature type="compositionally biased region" description="Acidic residues" evidence="6">
    <location>
        <begin position="269"/>
        <end position="281"/>
    </location>
</feature>
<dbReference type="InterPro" id="IPR034887">
    <property type="entry name" value="LARP7_RRM1"/>
</dbReference>
<dbReference type="PANTHER" id="PTHR48039">
    <property type="entry name" value="RNA-BINDING MOTIF PROTEIN 14B"/>
    <property type="match status" value="1"/>
</dbReference>
<dbReference type="Pfam" id="PF08777">
    <property type="entry name" value="RRM_3"/>
    <property type="match status" value="1"/>
</dbReference>
<keyword evidence="3 5" id="KW-0694">RNA-binding</keyword>
<dbReference type="Pfam" id="PF00076">
    <property type="entry name" value="RRM_1"/>
    <property type="match status" value="1"/>
</dbReference>
<dbReference type="InterPro" id="IPR036388">
    <property type="entry name" value="WH-like_DNA-bd_sf"/>
</dbReference>